<feature type="domain" description="Multidrug resistance protein MdtA-like alpha-helical hairpin" evidence="3">
    <location>
        <begin position="100"/>
        <end position="167"/>
    </location>
</feature>
<evidence type="ECO:0000256" key="1">
    <source>
        <dbReference type="ARBA" id="ARBA00004519"/>
    </source>
</evidence>
<dbReference type="RefSeq" id="WP_065576666.1">
    <property type="nucleotide sequence ID" value="NZ_JBNGCH010000398.1"/>
</dbReference>
<dbReference type="Gene3D" id="1.10.287.470">
    <property type="entry name" value="Helix hairpin bin"/>
    <property type="match status" value="1"/>
</dbReference>
<dbReference type="Proteomes" id="UP000093173">
    <property type="component" value="Unassembled WGS sequence"/>
</dbReference>
<feature type="domain" description="YknX-like C-terminal permuted SH3-like" evidence="6">
    <location>
        <begin position="297"/>
        <end position="366"/>
    </location>
</feature>
<gene>
    <name evidence="7" type="ORF">A6E14_08340</name>
</gene>
<dbReference type="PANTHER" id="PTHR30158">
    <property type="entry name" value="ACRA/E-RELATED COMPONENT OF DRUG EFFLUX TRANSPORTER"/>
    <property type="match status" value="1"/>
</dbReference>
<dbReference type="InterPro" id="IPR058626">
    <property type="entry name" value="MdtA-like_b-barrel"/>
</dbReference>
<comment type="caution">
    <text evidence="7">The sequence shown here is derived from an EMBL/GenBank/DDBJ whole genome shotgun (WGS) entry which is preliminary data.</text>
</comment>
<feature type="domain" description="Multidrug resistance protein MdtA-like beta-barrel" evidence="5">
    <location>
        <begin position="203"/>
        <end position="291"/>
    </location>
</feature>
<name>A0A1B9R019_9VIBR</name>
<dbReference type="Gene3D" id="2.40.420.20">
    <property type="match status" value="1"/>
</dbReference>
<dbReference type="SUPFAM" id="SSF111369">
    <property type="entry name" value="HlyD-like secretion proteins"/>
    <property type="match status" value="1"/>
</dbReference>
<dbReference type="NCBIfam" id="TIGR01730">
    <property type="entry name" value="RND_mfp"/>
    <property type="match status" value="1"/>
</dbReference>
<dbReference type="PROSITE" id="PS51257">
    <property type="entry name" value="PROKAR_LIPOPROTEIN"/>
    <property type="match status" value="1"/>
</dbReference>
<keyword evidence="8" id="KW-1185">Reference proteome</keyword>
<sequence>MNKTLMLTTLLSSAILVGCDTDSSKSTSSLPLVITQSAEMIDHRGSMTFIGRAEAVDDTNITAQVTGYLQSQHFEEGQMVEEGDLLFTIEPSQFEVKVTTSKAELARADSDLIKAKLDFERGKRLLPKGSISKADFDALSANLRGAQAMVEAATAQVRLAQVNLSYTQIMAPFSGRISDSKASKGDLVSPSSGVLTTLVSLDPIHASFNVSERDRLGIGLETASGNLSANDKDIDVSITLENGTKFEHIGVLDYLGNRINTSTGTIDMRALIPNPEHKLLPGQHVRVELHAENTVPVIAIPRKAVQSDLEGDFVMLVTEGNVIERKNIELGAQTPEGVIVPFGLNGNEQIVVQGLQRIRNGMPVQVQDKQAESTDTAE</sequence>
<dbReference type="InterPro" id="IPR058637">
    <property type="entry name" value="YknX-like_C"/>
</dbReference>
<comment type="similarity">
    <text evidence="2">Belongs to the membrane fusion protein (MFP) (TC 8.A.1) family.</text>
</comment>
<dbReference type="InterPro" id="IPR006143">
    <property type="entry name" value="RND_pump_MFP"/>
</dbReference>
<dbReference type="EMBL" id="MAJZ01000398">
    <property type="protein sequence ID" value="OCH77063.1"/>
    <property type="molecule type" value="Genomic_DNA"/>
</dbReference>
<dbReference type="GO" id="GO:0005886">
    <property type="term" value="C:plasma membrane"/>
    <property type="evidence" value="ECO:0007669"/>
    <property type="project" value="TreeGrafter"/>
</dbReference>
<evidence type="ECO:0000259" key="6">
    <source>
        <dbReference type="Pfam" id="PF25989"/>
    </source>
</evidence>
<dbReference type="AlphaFoldDB" id="A0A1B9R019"/>
<evidence type="ECO:0000259" key="5">
    <source>
        <dbReference type="Pfam" id="PF25944"/>
    </source>
</evidence>
<dbReference type="GO" id="GO:0022857">
    <property type="term" value="F:transmembrane transporter activity"/>
    <property type="evidence" value="ECO:0007669"/>
    <property type="project" value="InterPro"/>
</dbReference>
<accession>A0A1B9R019</accession>
<proteinExistence type="inferred from homology"/>
<evidence type="ECO:0000259" key="4">
    <source>
        <dbReference type="Pfam" id="PF25917"/>
    </source>
</evidence>
<dbReference type="Pfam" id="PF25989">
    <property type="entry name" value="YknX_C"/>
    <property type="match status" value="1"/>
</dbReference>
<reference evidence="8" key="1">
    <citation type="submission" date="2016-06" db="EMBL/GenBank/DDBJ databases">
        <authorList>
            <person name="Hehemann J.-H."/>
            <person name="Arevalo P."/>
            <person name="Datta M.S."/>
            <person name="Polz M.F."/>
        </authorList>
    </citation>
    <scope>NUCLEOTIDE SEQUENCE [LARGE SCALE GENOMIC DNA]</scope>
    <source>
        <strain evidence="8">9CSC122</strain>
    </source>
</reference>
<dbReference type="Pfam" id="PF25944">
    <property type="entry name" value="Beta-barrel_RND"/>
    <property type="match status" value="1"/>
</dbReference>
<evidence type="ECO:0000313" key="7">
    <source>
        <dbReference type="EMBL" id="OCH77063.1"/>
    </source>
</evidence>
<feature type="domain" description="Multidrug resistance protein MdtA-like barrel-sandwich hybrid" evidence="4">
    <location>
        <begin position="60"/>
        <end position="190"/>
    </location>
</feature>
<dbReference type="Gene3D" id="2.40.30.170">
    <property type="match status" value="1"/>
</dbReference>
<evidence type="ECO:0000256" key="2">
    <source>
        <dbReference type="ARBA" id="ARBA00009477"/>
    </source>
</evidence>
<dbReference type="Pfam" id="PF25917">
    <property type="entry name" value="BSH_RND"/>
    <property type="match status" value="1"/>
</dbReference>
<evidence type="ECO:0000259" key="3">
    <source>
        <dbReference type="Pfam" id="PF25876"/>
    </source>
</evidence>
<dbReference type="GO" id="GO:0030313">
    <property type="term" value="C:cell envelope"/>
    <property type="evidence" value="ECO:0007669"/>
    <property type="project" value="UniProtKB-SubCell"/>
</dbReference>
<dbReference type="Gene3D" id="2.40.50.100">
    <property type="match status" value="1"/>
</dbReference>
<comment type="subcellular location">
    <subcellularLocation>
        <location evidence="1">Cell inner membrane</location>
        <topology evidence="1">Lipid-anchor</topology>
    </subcellularLocation>
</comment>
<dbReference type="InterPro" id="IPR058624">
    <property type="entry name" value="MdtA-like_HH"/>
</dbReference>
<protein>
    <submittedName>
        <fullName evidence="7">Efflux transporter periplasmic adaptor subunit</fullName>
    </submittedName>
</protein>
<dbReference type="PANTHER" id="PTHR30158:SF24">
    <property type="entry name" value="HLYD FAMILY SECRETION PROTEIN"/>
    <property type="match status" value="1"/>
</dbReference>
<dbReference type="GO" id="GO:0046677">
    <property type="term" value="P:response to antibiotic"/>
    <property type="evidence" value="ECO:0007669"/>
    <property type="project" value="TreeGrafter"/>
</dbReference>
<dbReference type="Pfam" id="PF25876">
    <property type="entry name" value="HH_MFP_RND"/>
    <property type="match status" value="1"/>
</dbReference>
<dbReference type="InterPro" id="IPR058625">
    <property type="entry name" value="MdtA-like_BSH"/>
</dbReference>
<evidence type="ECO:0000313" key="8">
    <source>
        <dbReference type="Proteomes" id="UP000093173"/>
    </source>
</evidence>
<organism evidence="7 8">
    <name type="scientific">Vibrio genomosp. F10</name>
    <dbReference type="NCBI Taxonomy" id="723171"/>
    <lineage>
        <taxon>Bacteria</taxon>
        <taxon>Pseudomonadati</taxon>
        <taxon>Pseudomonadota</taxon>
        <taxon>Gammaproteobacteria</taxon>
        <taxon>Vibrionales</taxon>
        <taxon>Vibrionaceae</taxon>
        <taxon>Vibrio</taxon>
    </lineage>
</organism>